<accession>A0ABT0BL72</accession>
<proteinExistence type="predicted"/>
<reference evidence="2 3" key="1">
    <citation type="submission" date="2022-04" db="EMBL/GenBank/DDBJ databases">
        <title>Identification of a novel bacterium isolated from mangrove sediments.</title>
        <authorList>
            <person name="Pan X."/>
        </authorList>
    </citation>
    <scope>NUCLEOTIDE SEQUENCE [LARGE SCALE GENOMIC DNA]</scope>
    <source>
        <strain evidence="2 3">B2638</strain>
    </source>
</reference>
<protein>
    <submittedName>
        <fullName evidence="2">Uncharacterized protein</fullName>
    </submittedName>
</protein>
<feature type="chain" id="PRO_5046390901" evidence="1">
    <location>
        <begin position="26"/>
        <end position="283"/>
    </location>
</feature>
<comment type="caution">
    <text evidence="2">The sequence shown here is derived from an EMBL/GenBank/DDBJ whole genome shotgun (WGS) entry which is preliminary data.</text>
</comment>
<organism evidence="2 3">
    <name type="scientific">Novosphingobium beihaiensis</name>
    <dbReference type="NCBI Taxonomy" id="2930389"/>
    <lineage>
        <taxon>Bacteria</taxon>
        <taxon>Pseudomonadati</taxon>
        <taxon>Pseudomonadota</taxon>
        <taxon>Alphaproteobacteria</taxon>
        <taxon>Sphingomonadales</taxon>
        <taxon>Sphingomonadaceae</taxon>
        <taxon>Novosphingobium</taxon>
    </lineage>
</organism>
<gene>
    <name evidence="2" type="ORF">MTR66_03165</name>
</gene>
<name>A0ABT0BL72_9SPHN</name>
<dbReference type="RefSeq" id="WP_243917820.1">
    <property type="nucleotide sequence ID" value="NZ_JALHLG010000003.1"/>
</dbReference>
<sequence>MILSPNRALRLAGLAGLLAPAPAFAGDISPWTPLDGGAEVEAAYIYQEADDFYAGDAKSDLPADLSQDTVTLSVSYGITDRLAVDVQTGYSGTDFIVTPGLSPNGGLDGLTDTVIGLRYKLLDETFGAPVTFTVGAAAIIEGDYETGALPAIGDGGSGAQFAVAAGKQIGPVSLSGDIGYRTRGNNIPDEIFGSAQIGAFTPSGFGVYGGLSFTDSTSGLDIGQPGFTPALFPQVEEDTYLWSVGASAPFLAGSSVNVTYGHVFEGRNTSNASFVRVGLGYSF</sequence>
<dbReference type="SUPFAM" id="SSF56935">
    <property type="entry name" value="Porins"/>
    <property type="match status" value="1"/>
</dbReference>
<keyword evidence="1" id="KW-0732">Signal</keyword>
<keyword evidence="3" id="KW-1185">Reference proteome</keyword>
<evidence type="ECO:0000256" key="1">
    <source>
        <dbReference type="SAM" id="SignalP"/>
    </source>
</evidence>
<evidence type="ECO:0000313" key="3">
    <source>
        <dbReference type="Proteomes" id="UP001202281"/>
    </source>
</evidence>
<evidence type="ECO:0000313" key="2">
    <source>
        <dbReference type="EMBL" id="MCJ2185811.1"/>
    </source>
</evidence>
<dbReference type="EMBL" id="JALHLG010000003">
    <property type="protein sequence ID" value="MCJ2185811.1"/>
    <property type="molecule type" value="Genomic_DNA"/>
</dbReference>
<feature type="signal peptide" evidence="1">
    <location>
        <begin position="1"/>
        <end position="25"/>
    </location>
</feature>
<dbReference type="Proteomes" id="UP001202281">
    <property type="component" value="Unassembled WGS sequence"/>
</dbReference>